<reference evidence="17 18" key="1">
    <citation type="submission" date="2020-05" db="EMBL/GenBank/DDBJ databases">
        <title>Draft genome sequence of Desulfovibrio psychrotolerans JS1T.</title>
        <authorList>
            <person name="Ueno A."/>
            <person name="Tamazawa S."/>
            <person name="Tamamura S."/>
            <person name="Murakami T."/>
            <person name="Kiyama T."/>
            <person name="Inomata H."/>
            <person name="Amano Y."/>
            <person name="Miyakawa K."/>
            <person name="Tamaki H."/>
            <person name="Naganuma T."/>
            <person name="Kaneko K."/>
        </authorList>
    </citation>
    <scope>NUCLEOTIDE SEQUENCE [LARGE SCALE GENOMIC DNA]</scope>
    <source>
        <strain evidence="17 18">JS1</strain>
    </source>
</reference>
<dbReference type="PROSITE" id="PS50112">
    <property type="entry name" value="PAS"/>
    <property type="match status" value="2"/>
</dbReference>
<dbReference type="SMART" id="SM00138">
    <property type="entry name" value="MeTrc"/>
    <property type="match status" value="1"/>
</dbReference>
<comment type="catalytic activity">
    <reaction evidence="2">
        <text>L-glutamyl-[protein] + S-adenosyl-L-methionine = [protein]-L-glutamate 5-O-methyl ester + S-adenosyl-L-homocysteine</text>
        <dbReference type="Rhea" id="RHEA:24452"/>
        <dbReference type="Rhea" id="RHEA-COMP:10208"/>
        <dbReference type="Rhea" id="RHEA-COMP:10311"/>
        <dbReference type="ChEBI" id="CHEBI:29973"/>
        <dbReference type="ChEBI" id="CHEBI:57856"/>
        <dbReference type="ChEBI" id="CHEBI:59789"/>
        <dbReference type="ChEBI" id="CHEBI:82795"/>
        <dbReference type="EC" id="2.1.1.80"/>
    </reaction>
</comment>
<dbReference type="PANTHER" id="PTHR24422">
    <property type="entry name" value="CHEMOTAXIS PROTEIN METHYLTRANSFERASE"/>
    <property type="match status" value="1"/>
</dbReference>
<dbReference type="SMART" id="SM00388">
    <property type="entry name" value="HisKA"/>
    <property type="match status" value="1"/>
</dbReference>
<dbReference type="GO" id="GO:0008983">
    <property type="term" value="F:protein-glutamate O-methyltransferase activity"/>
    <property type="evidence" value="ECO:0007669"/>
    <property type="project" value="UniProtKB-EC"/>
</dbReference>
<dbReference type="InterPro" id="IPR036097">
    <property type="entry name" value="HisK_dim/P_sf"/>
</dbReference>
<evidence type="ECO:0000256" key="5">
    <source>
        <dbReference type="ARBA" id="ARBA00022679"/>
    </source>
</evidence>
<dbReference type="SUPFAM" id="SSF47757">
    <property type="entry name" value="Chemotaxis receptor methyltransferase CheR, N-terminal domain"/>
    <property type="match status" value="1"/>
</dbReference>
<dbReference type="PROSITE" id="PS50122">
    <property type="entry name" value="CHEB"/>
    <property type="match status" value="1"/>
</dbReference>
<dbReference type="GO" id="GO:0006935">
    <property type="term" value="P:chemotaxis"/>
    <property type="evidence" value="ECO:0007669"/>
    <property type="project" value="UniProtKB-UniRule"/>
</dbReference>
<protein>
    <submittedName>
        <fullName evidence="17">Protein-glutamate methylesterase</fullName>
    </submittedName>
</protein>
<dbReference type="SUPFAM" id="SSF53335">
    <property type="entry name" value="S-adenosyl-L-methionine-dependent methyltransferases"/>
    <property type="match status" value="1"/>
</dbReference>
<keyword evidence="9" id="KW-0175">Coiled coil</keyword>
<dbReference type="SUPFAM" id="SSF52738">
    <property type="entry name" value="Methylesterase CheB, C-terminal domain"/>
    <property type="match status" value="1"/>
</dbReference>
<dbReference type="NCBIfam" id="TIGR00229">
    <property type="entry name" value="sensory_box"/>
    <property type="match status" value="1"/>
</dbReference>
<feature type="coiled-coil region" evidence="9">
    <location>
        <begin position="687"/>
        <end position="770"/>
    </location>
</feature>
<dbReference type="GO" id="GO:0005737">
    <property type="term" value="C:cytoplasm"/>
    <property type="evidence" value="ECO:0007669"/>
    <property type="project" value="InterPro"/>
</dbReference>
<evidence type="ECO:0000259" key="12">
    <source>
        <dbReference type="PROSITE" id="PS50110"/>
    </source>
</evidence>
<dbReference type="InterPro" id="IPR000700">
    <property type="entry name" value="PAS-assoc_C"/>
</dbReference>
<keyword evidence="5" id="KW-0808">Transferase</keyword>
<dbReference type="GO" id="GO:0032259">
    <property type="term" value="P:methylation"/>
    <property type="evidence" value="ECO:0007669"/>
    <property type="project" value="UniProtKB-KW"/>
</dbReference>
<dbReference type="PRINTS" id="PR00996">
    <property type="entry name" value="CHERMTFRASE"/>
</dbReference>
<dbReference type="SMART" id="SM00086">
    <property type="entry name" value="PAC"/>
    <property type="match status" value="3"/>
</dbReference>
<feature type="compositionally biased region" description="Basic and acidic residues" evidence="10">
    <location>
        <begin position="1"/>
        <end position="11"/>
    </location>
</feature>
<dbReference type="Gene3D" id="3.30.450.20">
    <property type="entry name" value="PAS domain"/>
    <property type="match status" value="3"/>
</dbReference>
<dbReference type="PROSITE" id="PS50110">
    <property type="entry name" value="RESPONSE_REGULATORY"/>
    <property type="match status" value="1"/>
</dbReference>
<dbReference type="Pfam" id="PF01739">
    <property type="entry name" value="CheR"/>
    <property type="match status" value="1"/>
</dbReference>
<feature type="domain" description="PAC" evidence="14">
    <location>
        <begin position="1084"/>
        <end position="1136"/>
    </location>
</feature>
<dbReference type="InterPro" id="IPR035965">
    <property type="entry name" value="PAS-like_dom_sf"/>
</dbReference>
<dbReference type="Pfam" id="PF03705">
    <property type="entry name" value="CheR_N"/>
    <property type="match status" value="1"/>
</dbReference>
<dbReference type="SMART" id="SM00448">
    <property type="entry name" value="REC"/>
    <property type="match status" value="1"/>
</dbReference>
<dbReference type="InterPro" id="IPR000014">
    <property type="entry name" value="PAS"/>
</dbReference>
<feature type="domain" description="PAS" evidence="13">
    <location>
        <begin position="1011"/>
        <end position="1081"/>
    </location>
</feature>
<name>A0A7J0BNS5_9BACT</name>
<feature type="domain" description="Response regulatory" evidence="12">
    <location>
        <begin position="1397"/>
        <end position="1516"/>
    </location>
</feature>
<proteinExistence type="predicted"/>
<feature type="domain" description="PAS" evidence="13">
    <location>
        <begin position="904"/>
        <end position="957"/>
    </location>
</feature>
<dbReference type="InterPro" id="IPR003594">
    <property type="entry name" value="HATPase_dom"/>
</dbReference>
<dbReference type="InterPro" id="IPR000673">
    <property type="entry name" value="Sig_transdc_resp-reg_Me-estase"/>
</dbReference>
<dbReference type="PROSITE" id="PS50109">
    <property type="entry name" value="HIS_KIN"/>
    <property type="match status" value="1"/>
</dbReference>
<comment type="catalytic activity">
    <reaction evidence="1">
        <text>ATP + protein L-histidine = ADP + protein N-phospho-L-histidine.</text>
        <dbReference type="EC" id="2.7.13.3"/>
    </reaction>
</comment>
<dbReference type="CDD" id="cd17546">
    <property type="entry name" value="REC_hyHK_CKI1_RcsC-like"/>
    <property type="match status" value="1"/>
</dbReference>
<dbReference type="Pfam" id="PF01339">
    <property type="entry name" value="CheB_methylest"/>
    <property type="match status" value="1"/>
</dbReference>
<dbReference type="GO" id="GO:0008984">
    <property type="term" value="F:protein-glutamate methylesterase activity"/>
    <property type="evidence" value="ECO:0007669"/>
    <property type="project" value="InterPro"/>
</dbReference>
<dbReference type="InterPro" id="IPR003661">
    <property type="entry name" value="HisK_dim/P_dom"/>
</dbReference>
<dbReference type="CDD" id="cd16922">
    <property type="entry name" value="HATPase_EvgS-ArcB-TorS-like"/>
    <property type="match status" value="1"/>
</dbReference>
<dbReference type="InterPro" id="IPR005467">
    <property type="entry name" value="His_kinase_dom"/>
</dbReference>
<dbReference type="InterPro" id="IPR022642">
    <property type="entry name" value="CheR_C"/>
</dbReference>
<dbReference type="InterPro" id="IPR035909">
    <property type="entry name" value="CheB_C"/>
</dbReference>
<dbReference type="InterPro" id="IPR050903">
    <property type="entry name" value="Bact_Chemotaxis_MeTrfase"/>
</dbReference>
<dbReference type="FunFam" id="3.30.565.10:FF:000010">
    <property type="entry name" value="Sensor histidine kinase RcsC"/>
    <property type="match status" value="1"/>
</dbReference>
<dbReference type="CDD" id="cd16434">
    <property type="entry name" value="CheB-CheR_fusion"/>
    <property type="match status" value="1"/>
</dbReference>
<dbReference type="SUPFAM" id="SSF55785">
    <property type="entry name" value="PYP-like sensor domain (PAS domain)"/>
    <property type="match status" value="3"/>
</dbReference>
<sequence>MQDNVNRDDKNLYNNAQPNTQTSGINTLKSNEGAADPADNELYIAGIGASAGGLEALEHFFNNAPVDSRMAFVVIQHLSPDFKSLMDEILARQTSMPIHRVDDGMKILGGNIYLIPAKKAMTVRNGHLYLTDRDTTRSLEMPIDIFFHSLAEDAGKRAIGIILSGTGTDGSRGIASIRRAGGLVLVQAPETAKFDGMPRSALESGTVNLVLSPEEMPESLLKHVADPNSLGEKTVHSSKCGIDEDEGDAALALLKKHYGIDFAYYKPTTVGRRLERRMALSQIPSLSAYLTYIRENAEELNALYKDLLIGVTSFFRDKESFERLEQQVIPALFERAAEQPDQKDIRCWVAGCATGEEVYSLAILLTEEAERRNFSGKITIFATDVHRESLDIASAGIYEANRLEVVSRNRMQRFFRQESDNSFRVSSELRGMVVFAPHNVISDPPFTKMDLVTCRNMLIYLMPIAQEKAISMFHFALRVGGVLFLGSSETPGALAPEFDTIDAKAKLYRKNRDVKLNIDMRVNPADKPRRLVAPMRAMATLDRSLLRDYDLLLERHLPPGIIVNENREIIHIFGDASRYLVRMSGRMDRDILDMTEGDLKLALGAALHRAAQEERKIVFSNIKVALGSKTESMDLTVESLHDDRPGQQHFHVSFSASQPGHPAVDKKAAAAADGSLYTDSEAAWQRVSELEGDLQTTRENLQATIEELQTTNEELQSTNEELLAANEELQSTNEELHSVNEELFTVNAEFEKKNRELKELNDDLDNLLRSTEVGTLFLDAALCIRKFNPAIMRSFRLLPHDIGRPVDHIAYQHPGREHMLRSLEEVLQSGDSAEEEIRDAEGNWLLRRVLPFKDSEGNTNGVVLTFLDITSVKIAEEERRQLDFIKALASSVPGLVFQFQQPPDAEGGYTFVSDYARAMLGQQTTRMLSAATSMAALVHADDLHVFREALAAALKNGTTMEFEHRCQTDNGCVWLHTRGTSVRISDGTTIWNGVSIDITPRKLAEANLAKAAEFYLSILNKAPALIWRAGQDGLCNWFNATWLDFTGRSMEQEMGNGWADGVHPDDMQHCLTTYTEAFARHAPFEMEYRLRRHDGEFRWIVDFGCPIQGLDGAFMGYIGYCYDISERKQALADLELARLNAEKASKSKSEFLANMSHEVRTPLNGIHGMLQLVLDGAANAEQREYAEIALQACKRLTHLLTDILDLSRVEAGKLTIQQQPFTLREIMDHVGDLFRPSVIKSGVILETHVSPAIPSMLVGDPIRLLQVLNNLVGNAFKFTTAGRILVEVHPLPSGNTGTVRVFFAITDTGIGVPREKIDTLFQPFTQVTNGYNKQYQGAGLGLSICKHLVALMGGDIYMESEPGEGTTVLFCCTFTQCECGTREDTCALPMPQPRSMRILLAEDDAVSRLSAQRQLERAGFTVTLAVNGLEVLRELQKDTFDVVLMDIQMPYMDGLETTRAIRAGEAGKRAAEIAIIAMTAYAMAGDKDTFIEAGMNSYIAKPFETEQLVELMHRLVD</sequence>
<dbReference type="Pfam" id="PF08447">
    <property type="entry name" value="PAS_3"/>
    <property type="match status" value="2"/>
</dbReference>
<feature type="active site" evidence="7">
    <location>
        <position position="169"/>
    </location>
</feature>
<keyword evidence="18" id="KW-1185">Reference proteome</keyword>
<dbReference type="Pfam" id="PF13596">
    <property type="entry name" value="PAS_10"/>
    <property type="match status" value="1"/>
</dbReference>
<dbReference type="Proteomes" id="UP000503820">
    <property type="component" value="Unassembled WGS sequence"/>
</dbReference>
<dbReference type="SMART" id="SM00387">
    <property type="entry name" value="HATPase_c"/>
    <property type="match status" value="1"/>
</dbReference>
<evidence type="ECO:0000256" key="4">
    <source>
        <dbReference type="ARBA" id="ARBA00022603"/>
    </source>
</evidence>
<dbReference type="Gene3D" id="3.30.565.10">
    <property type="entry name" value="Histidine kinase-like ATPase, C-terminal domain"/>
    <property type="match status" value="1"/>
</dbReference>
<dbReference type="PROSITE" id="PS50113">
    <property type="entry name" value="PAC"/>
    <property type="match status" value="3"/>
</dbReference>
<dbReference type="GO" id="GO:0000156">
    <property type="term" value="F:phosphorelay response regulator activity"/>
    <property type="evidence" value="ECO:0007669"/>
    <property type="project" value="InterPro"/>
</dbReference>
<feature type="domain" description="CheR-type methyltransferase" evidence="16">
    <location>
        <begin position="253"/>
        <end position="511"/>
    </location>
</feature>
<evidence type="ECO:0000256" key="7">
    <source>
        <dbReference type="PROSITE-ProRule" id="PRU00050"/>
    </source>
</evidence>
<dbReference type="Gene3D" id="3.40.50.150">
    <property type="entry name" value="Vaccinia Virus protein VP39"/>
    <property type="match status" value="1"/>
</dbReference>
<feature type="domain" description="PAC" evidence="14">
    <location>
        <begin position="958"/>
        <end position="1010"/>
    </location>
</feature>
<dbReference type="InterPro" id="IPR036804">
    <property type="entry name" value="CheR_N_sf"/>
</dbReference>
<dbReference type="SUPFAM" id="SSF55874">
    <property type="entry name" value="ATPase domain of HSP90 chaperone/DNA topoisomerase II/histidine kinase"/>
    <property type="match status" value="1"/>
</dbReference>
<feature type="domain" description="CheB-type methylesterase" evidence="15">
    <location>
        <begin position="37"/>
        <end position="227"/>
    </location>
</feature>
<gene>
    <name evidence="17" type="ORF">DSM19430T_00040</name>
</gene>
<dbReference type="Pfam" id="PF00072">
    <property type="entry name" value="Response_reg"/>
    <property type="match status" value="1"/>
</dbReference>
<dbReference type="InterPro" id="IPR000780">
    <property type="entry name" value="CheR_MeTrfase"/>
</dbReference>
<dbReference type="CDD" id="cd00130">
    <property type="entry name" value="PAS"/>
    <property type="match status" value="3"/>
</dbReference>
<dbReference type="PANTHER" id="PTHR24422:SF27">
    <property type="entry name" value="PROTEIN-GLUTAMATE O-METHYLTRANSFERASE"/>
    <property type="match status" value="1"/>
</dbReference>
<evidence type="ECO:0000256" key="8">
    <source>
        <dbReference type="PROSITE-ProRule" id="PRU00169"/>
    </source>
</evidence>
<dbReference type="RefSeq" id="WP_174408056.1">
    <property type="nucleotide sequence ID" value="NZ_BLVP01000001.1"/>
</dbReference>
<evidence type="ECO:0000259" key="15">
    <source>
        <dbReference type="PROSITE" id="PS50122"/>
    </source>
</evidence>
<keyword evidence="4" id="KW-0489">Methyltransferase</keyword>
<evidence type="ECO:0000256" key="6">
    <source>
        <dbReference type="ARBA" id="ARBA00022691"/>
    </source>
</evidence>
<evidence type="ECO:0000313" key="18">
    <source>
        <dbReference type="Proteomes" id="UP000503820"/>
    </source>
</evidence>
<evidence type="ECO:0000259" key="11">
    <source>
        <dbReference type="PROSITE" id="PS50109"/>
    </source>
</evidence>
<keyword evidence="7" id="KW-0145">Chemotaxis</keyword>
<evidence type="ECO:0000256" key="2">
    <source>
        <dbReference type="ARBA" id="ARBA00001541"/>
    </source>
</evidence>
<evidence type="ECO:0000259" key="13">
    <source>
        <dbReference type="PROSITE" id="PS50112"/>
    </source>
</evidence>
<feature type="active site" evidence="7">
    <location>
        <position position="50"/>
    </location>
</feature>
<feature type="domain" description="PAC" evidence="14">
    <location>
        <begin position="821"/>
        <end position="881"/>
    </location>
</feature>
<dbReference type="InterPro" id="IPR001789">
    <property type="entry name" value="Sig_transdc_resp-reg_receiver"/>
</dbReference>
<feature type="region of interest" description="Disordered" evidence="10">
    <location>
        <begin position="1"/>
        <end position="32"/>
    </location>
</feature>
<dbReference type="InterPro" id="IPR029063">
    <property type="entry name" value="SAM-dependent_MTases_sf"/>
</dbReference>
<dbReference type="Gene3D" id="3.40.50.2300">
    <property type="match status" value="1"/>
</dbReference>
<dbReference type="SMART" id="SM00091">
    <property type="entry name" value="PAS"/>
    <property type="match status" value="3"/>
</dbReference>
<dbReference type="GO" id="GO:0000155">
    <property type="term" value="F:phosphorelay sensor kinase activity"/>
    <property type="evidence" value="ECO:0007669"/>
    <property type="project" value="InterPro"/>
</dbReference>
<feature type="domain" description="Histidine kinase" evidence="11">
    <location>
        <begin position="1154"/>
        <end position="1376"/>
    </location>
</feature>
<dbReference type="EMBL" id="BLVP01000001">
    <property type="protein sequence ID" value="GFM35320.1"/>
    <property type="molecule type" value="Genomic_DNA"/>
</dbReference>
<feature type="compositionally biased region" description="Polar residues" evidence="10">
    <location>
        <begin position="12"/>
        <end position="30"/>
    </location>
</feature>
<evidence type="ECO:0000259" key="14">
    <source>
        <dbReference type="PROSITE" id="PS50113"/>
    </source>
</evidence>
<keyword evidence="6" id="KW-0949">S-adenosyl-L-methionine</keyword>
<feature type="modified residue" description="4-aspartylphosphate" evidence="8">
    <location>
        <position position="1446"/>
    </location>
</feature>
<dbReference type="Gene3D" id="1.10.155.10">
    <property type="entry name" value="Chemotaxis receptor methyltransferase CheR, N-terminal domain"/>
    <property type="match status" value="1"/>
</dbReference>
<dbReference type="InterPro" id="IPR013655">
    <property type="entry name" value="PAS_fold_3"/>
</dbReference>
<evidence type="ECO:0000256" key="9">
    <source>
        <dbReference type="SAM" id="Coils"/>
    </source>
</evidence>
<evidence type="ECO:0000256" key="10">
    <source>
        <dbReference type="SAM" id="MobiDB-lite"/>
    </source>
</evidence>
<dbReference type="Gene3D" id="1.10.287.130">
    <property type="match status" value="1"/>
</dbReference>
<dbReference type="Pfam" id="PF02518">
    <property type="entry name" value="HATPase_c"/>
    <property type="match status" value="1"/>
</dbReference>
<dbReference type="InterPro" id="IPR011006">
    <property type="entry name" value="CheY-like_superfamily"/>
</dbReference>
<evidence type="ECO:0000259" key="16">
    <source>
        <dbReference type="PROSITE" id="PS50123"/>
    </source>
</evidence>
<evidence type="ECO:0000313" key="17">
    <source>
        <dbReference type="EMBL" id="GFM35320.1"/>
    </source>
</evidence>
<dbReference type="InterPro" id="IPR022641">
    <property type="entry name" value="CheR_N"/>
</dbReference>
<dbReference type="CDD" id="cd00082">
    <property type="entry name" value="HisKA"/>
    <property type="match status" value="1"/>
</dbReference>
<evidence type="ECO:0000256" key="1">
    <source>
        <dbReference type="ARBA" id="ARBA00000085"/>
    </source>
</evidence>
<organism evidence="17 18">
    <name type="scientific">Desulfovibrio psychrotolerans</name>
    <dbReference type="NCBI Taxonomy" id="415242"/>
    <lineage>
        <taxon>Bacteria</taxon>
        <taxon>Pseudomonadati</taxon>
        <taxon>Thermodesulfobacteriota</taxon>
        <taxon>Desulfovibrionia</taxon>
        <taxon>Desulfovibrionales</taxon>
        <taxon>Desulfovibrionaceae</taxon>
        <taxon>Desulfovibrio</taxon>
    </lineage>
</organism>
<keyword evidence="7" id="KW-0378">Hydrolase</keyword>
<dbReference type="InterPro" id="IPR036890">
    <property type="entry name" value="HATPase_C_sf"/>
</dbReference>
<dbReference type="Gene3D" id="3.40.50.180">
    <property type="entry name" value="Methylesterase CheB, C-terminal domain"/>
    <property type="match status" value="1"/>
</dbReference>
<feature type="active site" evidence="7">
    <location>
        <position position="77"/>
    </location>
</feature>
<dbReference type="InterPro" id="IPR001610">
    <property type="entry name" value="PAC"/>
</dbReference>
<evidence type="ECO:0000256" key="3">
    <source>
        <dbReference type="ARBA" id="ARBA00022553"/>
    </source>
</evidence>
<dbReference type="FunFam" id="3.30.450.20:FF:000099">
    <property type="entry name" value="Sensory box sensor histidine kinase"/>
    <property type="match status" value="1"/>
</dbReference>
<dbReference type="PROSITE" id="PS50123">
    <property type="entry name" value="CHER"/>
    <property type="match status" value="1"/>
</dbReference>
<accession>A0A7J0BNS5</accession>
<keyword evidence="3 8" id="KW-0597">Phosphoprotein</keyword>
<comment type="caution">
    <text evidence="17">The sequence shown here is derived from an EMBL/GenBank/DDBJ whole genome shotgun (WGS) entry which is preliminary data.</text>
</comment>
<dbReference type="SUPFAM" id="SSF47384">
    <property type="entry name" value="Homodimeric domain of signal transducing histidine kinase"/>
    <property type="match status" value="1"/>
</dbReference>
<dbReference type="Pfam" id="PF00512">
    <property type="entry name" value="HisKA"/>
    <property type="match status" value="1"/>
</dbReference>
<dbReference type="SUPFAM" id="SSF52172">
    <property type="entry name" value="CheY-like"/>
    <property type="match status" value="1"/>
</dbReference>